<name>A0ABR6EBR9_9ACTN</name>
<organism evidence="3 4">
    <name type="scientific">Streptomyces durbertensis</name>
    <dbReference type="NCBI Taxonomy" id="2448886"/>
    <lineage>
        <taxon>Bacteria</taxon>
        <taxon>Bacillati</taxon>
        <taxon>Actinomycetota</taxon>
        <taxon>Actinomycetes</taxon>
        <taxon>Kitasatosporales</taxon>
        <taxon>Streptomycetaceae</taxon>
        <taxon>Streptomyces</taxon>
    </lineage>
</organism>
<evidence type="ECO:0000313" key="4">
    <source>
        <dbReference type="Proteomes" id="UP000766698"/>
    </source>
</evidence>
<feature type="signal peptide" evidence="2">
    <location>
        <begin position="1"/>
        <end position="30"/>
    </location>
</feature>
<keyword evidence="4" id="KW-1185">Reference proteome</keyword>
<dbReference type="Proteomes" id="UP000766698">
    <property type="component" value="Unassembled WGS sequence"/>
</dbReference>
<evidence type="ECO:0000256" key="2">
    <source>
        <dbReference type="SAM" id="SignalP"/>
    </source>
</evidence>
<feature type="compositionally biased region" description="Basic and acidic residues" evidence="1">
    <location>
        <begin position="113"/>
        <end position="137"/>
    </location>
</feature>
<protein>
    <recommendedName>
        <fullName evidence="5">Secreted protein</fullName>
    </recommendedName>
</protein>
<evidence type="ECO:0008006" key="5">
    <source>
        <dbReference type="Google" id="ProtNLM"/>
    </source>
</evidence>
<feature type="region of interest" description="Disordered" evidence="1">
    <location>
        <begin position="70"/>
        <end position="151"/>
    </location>
</feature>
<proteinExistence type="predicted"/>
<reference evidence="4" key="1">
    <citation type="journal article" date="2020" name="Syst. Appl. Microbiol.">
        <title>Streptomyces alkaliterrae sp. nov., isolated from an alkaline soil, and emended descriptions of Streptomyces alkaliphilus, Streptomyces calidiresistens and Streptomyces durbertensis.</title>
        <authorList>
            <person name="Swiecimska M."/>
            <person name="Golinska P."/>
            <person name="Nouioui I."/>
            <person name="Wypij M."/>
            <person name="Rai M."/>
            <person name="Sangal V."/>
            <person name="Goodfellow M."/>
        </authorList>
    </citation>
    <scope>NUCLEOTIDE SEQUENCE [LARGE SCALE GENOMIC DNA]</scope>
    <source>
        <strain evidence="4">DSM 104538</strain>
    </source>
</reference>
<gene>
    <name evidence="3" type="ORF">GL263_04200</name>
</gene>
<evidence type="ECO:0000313" key="3">
    <source>
        <dbReference type="EMBL" id="MBB1242778.1"/>
    </source>
</evidence>
<feature type="chain" id="PRO_5046343514" description="Secreted protein" evidence="2">
    <location>
        <begin position="31"/>
        <end position="151"/>
    </location>
</feature>
<sequence length="151" mass="15312">MITLRRVSTVLLSAGVATALGLGLAAPAAAAPTTIVTKSGVGDVTVYCPEHHRVTGGGVDVEHDDEISVLRSRPTQDGHGWEGSAWGEVDDKADKADEGGKDGKGKGKGKGGKGKDGKGKDGKGKGKGGKEEADEPRALPLTVYAVCVPGR</sequence>
<dbReference type="EMBL" id="WMLF01000035">
    <property type="protein sequence ID" value="MBB1242778.1"/>
    <property type="molecule type" value="Genomic_DNA"/>
</dbReference>
<accession>A0ABR6EBR9</accession>
<feature type="compositionally biased region" description="Basic and acidic residues" evidence="1">
    <location>
        <begin position="89"/>
        <end position="105"/>
    </location>
</feature>
<comment type="caution">
    <text evidence="3">The sequence shown here is derived from an EMBL/GenBank/DDBJ whole genome shotgun (WGS) entry which is preliminary data.</text>
</comment>
<keyword evidence="2" id="KW-0732">Signal</keyword>
<dbReference type="RefSeq" id="WP_182854196.1">
    <property type="nucleotide sequence ID" value="NZ_WMLF01000035.1"/>
</dbReference>
<evidence type="ECO:0000256" key="1">
    <source>
        <dbReference type="SAM" id="MobiDB-lite"/>
    </source>
</evidence>